<proteinExistence type="predicted"/>
<name>A0AB36TID4_ACETH</name>
<sequence>MTIEEQFNLIAKEYDCNRRKFIPCFDDYYESITKLIISNIDTPSRVLDLGAGTGLLTYYWYKECPSAEYVLVDIADEMLEISRKRFAGIDRIQHKILDYSKDLPEGNFDAIISALSIHHLEDMQKEELFRNIYNKLPLGGVFVNYDQFCAGTSNMNKWFDSYWEKQLYNSGLTDRDIELWKERRKLDKECSVETEIEMLYKCNFSEVKCLYSYHKFSVIAAIK</sequence>
<evidence type="ECO:0000256" key="2">
    <source>
        <dbReference type="ARBA" id="ARBA00022679"/>
    </source>
</evidence>
<accession>A0AB36TID4</accession>
<dbReference type="SUPFAM" id="SSF53335">
    <property type="entry name" value="S-adenosyl-L-methionine-dependent methyltransferases"/>
    <property type="match status" value="1"/>
</dbReference>
<protein>
    <submittedName>
        <fullName evidence="4">Methyltransferase family protein</fullName>
    </submittedName>
</protein>
<dbReference type="GO" id="GO:0032259">
    <property type="term" value="P:methylation"/>
    <property type="evidence" value="ECO:0007669"/>
    <property type="project" value="UniProtKB-KW"/>
</dbReference>
<dbReference type="Proteomes" id="UP000223596">
    <property type="component" value="Unassembled WGS sequence"/>
</dbReference>
<dbReference type="Gene3D" id="3.40.50.150">
    <property type="entry name" value="Vaccinia Virus protein VP39"/>
    <property type="match status" value="1"/>
</dbReference>
<dbReference type="GO" id="GO:0008168">
    <property type="term" value="F:methyltransferase activity"/>
    <property type="evidence" value="ECO:0007669"/>
    <property type="project" value="UniProtKB-KW"/>
</dbReference>
<evidence type="ECO:0000256" key="1">
    <source>
        <dbReference type="ARBA" id="ARBA00022603"/>
    </source>
</evidence>
<dbReference type="Pfam" id="PF13649">
    <property type="entry name" value="Methyltransf_25"/>
    <property type="match status" value="1"/>
</dbReference>
<evidence type="ECO:0000313" key="5">
    <source>
        <dbReference type="Proteomes" id="UP000223596"/>
    </source>
</evidence>
<dbReference type="AlphaFoldDB" id="A0AB36TID4"/>
<dbReference type="EMBL" id="PDBW01000001">
    <property type="protein sequence ID" value="PFH03609.1"/>
    <property type="molecule type" value="Genomic_DNA"/>
</dbReference>
<dbReference type="GeneID" id="35805251"/>
<dbReference type="CDD" id="cd02440">
    <property type="entry name" value="AdoMet_MTases"/>
    <property type="match status" value="1"/>
</dbReference>
<dbReference type="InterPro" id="IPR041698">
    <property type="entry name" value="Methyltransf_25"/>
</dbReference>
<evidence type="ECO:0000259" key="3">
    <source>
        <dbReference type="Pfam" id="PF13649"/>
    </source>
</evidence>
<comment type="caution">
    <text evidence="4">The sequence shown here is derived from an EMBL/GenBank/DDBJ whole genome shotgun (WGS) entry which is preliminary data.</text>
</comment>
<feature type="domain" description="Methyltransferase" evidence="3">
    <location>
        <begin position="46"/>
        <end position="140"/>
    </location>
</feature>
<keyword evidence="1 4" id="KW-0489">Methyltransferase</keyword>
<dbReference type="RefSeq" id="WP_003517389.1">
    <property type="nucleotide sequence ID" value="NZ_CP013828.1"/>
</dbReference>
<keyword evidence="2" id="KW-0808">Transferase</keyword>
<gene>
    <name evidence="4" type="ORF">M972_112421</name>
</gene>
<evidence type="ECO:0000313" key="4">
    <source>
        <dbReference type="EMBL" id="PFH03609.1"/>
    </source>
</evidence>
<dbReference type="InterPro" id="IPR029063">
    <property type="entry name" value="SAM-dependent_MTases_sf"/>
</dbReference>
<dbReference type="PANTHER" id="PTHR43861">
    <property type="entry name" value="TRANS-ACONITATE 2-METHYLTRANSFERASE-RELATED"/>
    <property type="match status" value="1"/>
</dbReference>
<organism evidence="4 5">
    <name type="scientific">Acetivibrio thermocellus AD2</name>
    <dbReference type="NCBI Taxonomy" id="1138384"/>
    <lineage>
        <taxon>Bacteria</taxon>
        <taxon>Bacillati</taxon>
        <taxon>Bacillota</taxon>
        <taxon>Clostridia</taxon>
        <taxon>Eubacteriales</taxon>
        <taxon>Oscillospiraceae</taxon>
        <taxon>Acetivibrio</taxon>
    </lineage>
</organism>
<dbReference type="PANTHER" id="PTHR43861:SF1">
    <property type="entry name" value="TRANS-ACONITATE 2-METHYLTRANSFERASE"/>
    <property type="match status" value="1"/>
</dbReference>
<reference evidence="4 5" key="1">
    <citation type="submission" date="2017-09" db="EMBL/GenBank/DDBJ databases">
        <title>Evaluation of Pacific Biosciences Sequencing Technology to Finishing C. thermocellum Genome Sequences.</title>
        <authorList>
            <person name="Brown S."/>
        </authorList>
    </citation>
    <scope>NUCLEOTIDE SEQUENCE [LARGE SCALE GENOMIC DNA]</scope>
    <source>
        <strain evidence="4 5">AD2</strain>
    </source>
</reference>